<keyword evidence="4" id="KW-0804">Transcription</keyword>
<dbReference type="EMBL" id="CP035492">
    <property type="protein sequence ID" value="QAY66684.1"/>
    <property type="molecule type" value="Genomic_DNA"/>
</dbReference>
<organism evidence="6 7">
    <name type="scientific">Paenibacillus protaetiae</name>
    <dbReference type="NCBI Taxonomy" id="2509456"/>
    <lineage>
        <taxon>Bacteria</taxon>
        <taxon>Bacillati</taxon>
        <taxon>Bacillota</taxon>
        <taxon>Bacilli</taxon>
        <taxon>Bacillales</taxon>
        <taxon>Paenibacillaceae</taxon>
        <taxon>Paenibacillus</taxon>
    </lineage>
</organism>
<dbReference type="PANTHER" id="PTHR30419">
    <property type="entry name" value="HTH-TYPE TRANSCRIPTIONAL REGULATOR YBHD"/>
    <property type="match status" value="1"/>
</dbReference>
<dbReference type="InterPro" id="IPR036390">
    <property type="entry name" value="WH_DNA-bd_sf"/>
</dbReference>
<evidence type="ECO:0000256" key="4">
    <source>
        <dbReference type="ARBA" id="ARBA00023163"/>
    </source>
</evidence>
<dbReference type="FunFam" id="1.10.10.10:FF:000001">
    <property type="entry name" value="LysR family transcriptional regulator"/>
    <property type="match status" value="1"/>
</dbReference>
<evidence type="ECO:0000256" key="2">
    <source>
        <dbReference type="ARBA" id="ARBA00023015"/>
    </source>
</evidence>
<keyword evidence="3" id="KW-0238">DNA-binding</keyword>
<dbReference type="GO" id="GO:0003677">
    <property type="term" value="F:DNA binding"/>
    <property type="evidence" value="ECO:0007669"/>
    <property type="project" value="UniProtKB-KW"/>
</dbReference>
<dbReference type="Gene3D" id="3.40.190.290">
    <property type="match status" value="1"/>
</dbReference>
<dbReference type="Proteomes" id="UP000293568">
    <property type="component" value="Chromosome"/>
</dbReference>
<comment type="similarity">
    <text evidence="1">Belongs to the LysR transcriptional regulatory family.</text>
</comment>
<evidence type="ECO:0000256" key="1">
    <source>
        <dbReference type="ARBA" id="ARBA00009437"/>
    </source>
</evidence>
<dbReference type="InterPro" id="IPR050950">
    <property type="entry name" value="HTH-type_LysR_regulators"/>
</dbReference>
<dbReference type="PRINTS" id="PR00039">
    <property type="entry name" value="HTHLYSR"/>
</dbReference>
<dbReference type="InterPro" id="IPR005119">
    <property type="entry name" value="LysR_subst-bd"/>
</dbReference>
<feature type="domain" description="HTH lysR-type" evidence="5">
    <location>
        <begin position="1"/>
        <end position="58"/>
    </location>
</feature>
<keyword evidence="2" id="KW-0805">Transcription regulation</keyword>
<name>A0A4P6EUQ7_9BACL</name>
<gene>
    <name evidence="6" type="ORF">ET464_09970</name>
</gene>
<protein>
    <submittedName>
        <fullName evidence="6">LysR family transcriptional regulator</fullName>
    </submittedName>
</protein>
<dbReference type="PANTHER" id="PTHR30419:SF8">
    <property type="entry name" value="NITROGEN ASSIMILATION TRANSCRIPTIONAL ACTIVATOR-RELATED"/>
    <property type="match status" value="1"/>
</dbReference>
<dbReference type="Pfam" id="PF00126">
    <property type="entry name" value="HTH_1"/>
    <property type="match status" value="1"/>
</dbReference>
<reference evidence="6 7" key="1">
    <citation type="submission" date="2019-01" db="EMBL/GenBank/DDBJ databases">
        <title>Genome sequencing of strain FW100M-2.</title>
        <authorList>
            <person name="Heo J."/>
            <person name="Kim S.-J."/>
            <person name="Kim J.-S."/>
            <person name="Hong S.-B."/>
            <person name="Kwon S.-W."/>
        </authorList>
    </citation>
    <scope>NUCLEOTIDE SEQUENCE [LARGE SCALE GENOMIC DNA]</scope>
    <source>
        <strain evidence="6 7">FW100M-2</strain>
    </source>
</reference>
<dbReference type="InterPro" id="IPR036388">
    <property type="entry name" value="WH-like_DNA-bd_sf"/>
</dbReference>
<dbReference type="GO" id="GO:0003700">
    <property type="term" value="F:DNA-binding transcription factor activity"/>
    <property type="evidence" value="ECO:0007669"/>
    <property type="project" value="InterPro"/>
</dbReference>
<dbReference type="RefSeq" id="WP_129440508.1">
    <property type="nucleotide sequence ID" value="NZ_CP035492.1"/>
</dbReference>
<dbReference type="CDD" id="cd08438">
    <property type="entry name" value="PBP2_CidR"/>
    <property type="match status" value="1"/>
</dbReference>
<dbReference type="AlphaFoldDB" id="A0A4P6EUQ7"/>
<dbReference type="InterPro" id="IPR000847">
    <property type="entry name" value="LysR_HTH_N"/>
</dbReference>
<dbReference type="PROSITE" id="PS50931">
    <property type="entry name" value="HTH_LYSR"/>
    <property type="match status" value="1"/>
</dbReference>
<sequence length="302" mass="34015">MEIRHLQYITEIMRHNSFTKAAQALHITQPSISKMIKGLENELSLEVFNRDSKQVKLTDTGETIVRYAQPILQLFDDLMTELHDLSSLRKGSIRIGLPPMTGANFFPVVMKQFQERYPGIAVQMVEEGAKKIEEWLGEGSLDVGVVLLPVDPDSYHVIPLVQEQVMVAMHPGHRLAAKEQLALEELAEEPFLLFASGFALHDRIIAACEQAGFMPRIVYESSQWDFLREMAAANLGITMLPETICRSFDPGKVKAVPLARPVIPWQPAMAWRKEGYLSHASRAWIAFIEQKFSRSSGETGDL</sequence>
<keyword evidence="7" id="KW-1185">Reference proteome</keyword>
<evidence type="ECO:0000313" key="6">
    <source>
        <dbReference type="EMBL" id="QAY66684.1"/>
    </source>
</evidence>
<dbReference type="Pfam" id="PF03466">
    <property type="entry name" value="LysR_substrate"/>
    <property type="match status" value="1"/>
</dbReference>
<dbReference type="KEGG" id="pprt:ET464_09970"/>
<dbReference type="OrthoDB" id="9803735at2"/>
<accession>A0A4P6EUQ7</accession>
<evidence type="ECO:0000313" key="7">
    <source>
        <dbReference type="Proteomes" id="UP000293568"/>
    </source>
</evidence>
<evidence type="ECO:0000256" key="3">
    <source>
        <dbReference type="ARBA" id="ARBA00023125"/>
    </source>
</evidence>
<evidence type="ECO:0000259" key="5">
    <source>
        <dbReference type="PROSITE" id="PS50931"/>
    </source>
</evidence>
<proteinExistence type="inferred from homology"/>
<dbReference type="Gene3D" id="1.10.10.10">
    <property type="entry name" value="Winged helix-like DNA-binding domain superfamily/Winged helix DNA-binding domain"/>
    <property type="match status" value="1"/>
</dbReference>
<dbReference type="SUPFAM" id="SSF46785">
    <property type="entry name" value="Winged helix' DNA-binding domain"/>
    <property type="match status" value="1"/>
</dbReference>
<dbReference type="SUPFAM" id="SSF53850">
    <property type="entry name" value="Periplasmic binding protein-like II"/>
    <property type="match status" value="1"/>
</dbReference>
<dbReference type="GO" id="GO:0005829">
    <property type="term" value="C:cytosol"/>
    <property type="evidence" value="ECO:0007669"/>
    <property type="project" value="TreeGrafter"/>
</dbReference>